<dbReference type="InterPro" id="IPR024079">
    <property type="entry name" value="MetalloPept_cat_dom_sf"/>
</dbReference>
<dbReference type="OrthoDB" id="433321at2759"/>
<dbReference type="GO" id="GO:0008237">
    <property type="term" value="F:metallopeptidase activity"/>
    <property type="evidence" value="ECO:0007669"/>
    <property type="project" value="InterPro"/>
</dbReference>
<dbReference type="FunFam" id="3.30.70.870:FF:000002">
    <property type="entry name" value="Translation elongation factor 2"/>
    <property type="match status" value="1"/>
</dbReference>
<dbReference type="PANTHER" id="PTHR42908">
    <property type="entry name" value="TRANSLATION ELONGATION FACTOR-RELATED"/>
    <property type="match status" value="1"/>
</dbReference>
<dbReference type="GO" id="GO:0003746">
    <property type="term" value="F:translation elongation factor activity"/>
    <property type="evidence" value="ECO:0007669"/>
    <property type="project" value="TreeGrafter"/>
</dbReference>
<dbReference type="GO" id="GO:0005829">
    <property type="term" value="C:cytosol"/>
    <property type="evidence" value="ECO:0007669"/>
    <property type="project" value="TreeGrafter"/>
</dbReference>
<keyword evidence="1" id="KW-0547">Nucleotide-binding</keyword>
<name>A0A812UDL1_SYMPI</name>
<organism evidence="4 5">
    <name type="scientific">Symbiodinium pilosum</name>
    <name type="common">Dinoflagellate</name>
    <dbReference type="NCBI Taxonomy" id="2952"/>
    <lineage>
        <taxon>Eukaryota</taxon>
        <taxon>Sar</taxon>
        <taxon>Alveolata</taxon>
        <taxon>Dinophyceae</taxon>
        <taxon>Suessiales</taxon>
        <taxon>Symbiodiniaceae</taxon>
        <taxon>Symbiodinium</taxon>
    </lineage>
</organism>
<dbReference type="Gene3D" id="3.30.70.870">
    <property type="entry name" value="Elongation Factor G (Translational Gtpase), domain 3"/>
    <property type="match status" value="1"/>
</dbReference>
<dbReference type="GO" id="GO:0003924">
    <property type="term" value="F:GTPase activity"/>
    <property type="evidence" value="ECO:0007669"/>
    <property type="project" value="TreeGrafter"/>
</dbReference>
<dbReference type="Gene3D" id="2.40.30.10">
    <property type="entry name" value="Translation factors"/>
    <property type="match status" value="1"/>
</dbReference>
<dbReference type="AlphaFoldDB" id="A0A812UDL1"/>
<keyword evidence="5" id="KW-1185">Reference proteome</keyword>
<accession>A0A812UDL1</accession>
<evidence type="ECO:0000313" key="5">
    <source>
        <dbReference type="Proteomes" id="UP000649617"/>
    </source>
</evidence>
<comment type="caution">
    <text evidence="4">The sequence shown here is derived from an EMBL/GenBank/DDBJ whole genome shotgun (WGS) entry which is preliminary data.</text>
</comment>
<keyword evidence="2" id="KW-0342">GTP-binding</keyword>
<dbReference type="InterPro" id="IPR009000">
    <property type="entry name" value="Transl_B-barrel_sf"/>
</dbReference>
<dbReference type="SUPFAM" id="SSF54980">
    <property type="entry name" value="EF-G C-terminal domain-like"/>
    <property type="match status" value="1"/>
</dbReference>
<dbReference type="EMBL" id="CAJNIZ010035792">
    <property type="protein sequence ID" value="CAE7561862.1"/>
    <property type="molecule type" value="Genomic_DNA"/>
</dbReference>
<dbReference type="InterPro" id="IPR041095">
    <property type="entry name" value="EFG_II"/>
</dbReference>
<reference evidence="4" key="1">
    <citation type="submission" date="2021-02" db="EMBL/GenBank/DDBJ databases">
        <authorList>
            <person name="Dougan E. K."/>
            <person name="Rhodes N."/>
            <person name="Thang M."/>
            <person name="Chan C."/>
        </authorList>
    </citation>
    <scope>NUCLEOTIDE SEQUENCE</scope>
</reference>
<sequence length="518" mass="56362">MCDVGADIVAVFCEAPVCKQDFSYSVFDPRVTYTMKLLRFSQSGDAALFKAVATDSSAGDCTMVYGRSLCKGLARQDPAKALMNADSFGYYVLDAGNPKTFGRYSAKQLEEKMHAAVDEVNTVLATAGDEVTQGEVRVRPEHGELIFGSASQGWMISLPLLARNFKDRYGLKIAALSRRLWCAGRRGGAQDAVEEEEEAEELKEPLLRRLVLEPLLELCAAFRRQDWELAHTMLEGLRLPALGYGEKYLAYRSLVTKIMKRLAEGDACQVMCQLLSLRLPSPRKAQGADRVQHLFLGTPEGKHADALRKCSPEGPLTLAVARLLAVRPAAGSAGSCGAAKKYALGRIFCGSISRGQRLRVSGKQEHGRHDLASVEQLAVPCSGCAEPVDQVFAGNLVLLTGPQHLIFKSGTLLDESLPHESGFVETPQPSPVVRVSVRPKRAEDLPKLVVALRQLSACDPVVRCRAEEWGEHVISGVGELHLRTCIGELAAELAARESEEQALGAFECRQRLGIFAGN</sequence>
<evidence type="ECO:0000313" key="4">
    <source>
        <dbReference type="EMBL" id="CAE7561862.1"/>
    </source>
</evidence>
<gene>
    <name evidence="4" type="ORF">SPIL2461_LOCUS15029</name>
</gene>
<evidence type="ECO:0000259" key="3">
    <source>
        <dbReference type="Pfam" id="PF14492"/>
    </source>
</evidence>
<feature type="domain" description="Elongation Factor G" evidence="3">
    <location>
        <begin position="429"/>
        <end position="492"/>
    </location>
</feature>
<dbReference type="Proteomes" id="UP000649617">
    <property type="component" value="Unassembled WGS sequence"/>
</dbReference>
<evidence type="ECO:0000256" key="2">
    <source>
        <dbReference type="ARBA" id="ARBA00023134"/>
    </source>
</evidence>
<proteinExistence type="predicted"/>
<dbReference type="Pfam" id="PF14492">
    <property type="entry name" value="EFG_III"/>
    <property type="match status" value="1"/>
</dbReference>
<evidence type="ECO:0000256" key="1">
    <source>
        <dbReference type="ARBA" id="ARBA00022741"/>
    </source>
</evidence>
<dbReference type="GO" id="GO:0005525">
    <property type="term" value="F:GTP binding"/>
    <property type="evidence" value="ECO:0007669"/>
    <property type="project" value="UniProtKB-KW"/>
</dbReference>
<protein>
    <recommendedName>
        <fullName evidence="3">Elongation Factor G domain-containing protein</fullName>
    </recommendedName>
</protein>
<dbReference type="GO" id="GO:1990904">
    <property type="term" value="C:ribonucleoprotein complex"/>
    <property type="evidence" value="ECO:0007669"/>
    <property type="project" value="TreeGrafter"/>
</dbReference>
<dbReference type="SUPFAM" id="SSF50447">
    <property type="entry name" value="Translation proteins"/>
    <property type="match status" value="1"/>
</dbReference>
<dbReference type="InterPro" id="IPR035647">
    <property type="entry name" value="EFG_III/V"/>
</dbReference>
<dbReference type="PANTHER" id="PTHR42908:SF3">
    <property type="entry name" value="ELONGATION FACTOR-LIKE GTPASE 1"/>
    <property type="match status" value="1"/>
</dbReference>
<dbReference type="Gene3D" id="3.40.390.10">
    <property type="entry name" value="Collagenase (Catalytic Domain)"/>
    <property type="match status" value="1"/>
</dbReference>